<accession>A0ABZ1BUX1</accession>
<evidence type="ECO:0000256" key="1">
    <source>
        <dbReference type="SAM" id="Phobius"/>
    </source>
</evidence>
<feature type="transmembrane region" description="Helical" evidence="1">
    <location>
        <begin position="12"/>
        <end position="34"/>
    </location>
</feature>
<dbReference type="Proteomes" id="UP001332192">
    <property type="component" value="Chromosome"/>
</dbReference>
<keyword evidence="1" id="KW-0472">Membrane</keyword>
<dbReference type="EMBL" id="CP141615">
    <property type="protein sequence ID" value="WRP16562.1"/>
    <property type="molecule type" value="Genomic_DNA"/>
</dbReference>
<sequence length="122" mass="12442">MSALAGVRPEMLALFLAAGIGTYLMRLIPLLAALGRTPAGASQSPGRAGSVMRALSLVAPAVIGALLVSALLPARPGPGLPRETGIALVALVPTTWTALRWRHLGLTVLVGVVSYWAVALVA</sequence>
<feature type="transmembrane region" description="Helical" evidence="1">
    <location>
        <begin position="101"/>
        <end position="121"/>
    </location>
</feature>
<evidence type="ECO:0000313" key="3">
    <source>
        <dbReference type="Proteomes" id="UP001332192"/>
    </source>
</evidence>
<protein>
    <submittedName>
        <fullName evidence="2">AzlD domain-containing protein</fullName>
    </submittedName>
</protein>
<dbReference type="Pfam" id="PF05437">
    <property type="entry name" value="AzlD"/>
    <property type="match status" value="1"/>
</dbReference>
<evidence type="ECO:0000313" key="2">
    <source>
        <dbReference type="EMBL" id="WRP16562.1"/>
    </source>
</evidence>
<organism evidence="2 3">
    <name type="scientific">Carboxydichorda subterranea</name>
    <dbReference type="NCBI Taxonomy" id="3109565"/>
    <lineage>
        <taxon>Bacteria</taxon>
        <taxon>Bacillati</taxon>
        <taxon>Bacillota</taxon>
        <taxon>Limnochordia</taxon>
        <taxon>Limnochordales</taxon>
        <taxon>Geochordaceae</taxon>
        <taxon>Carboxydichorda</taxon>
    </lineage>
</organism>
<feature type="transmembrane region" description="Helical" evidence="1">
    <location>
        <begin position="54"/>
        <end position="72"/>
    </location>
</feature>
<name>A0ABZ1BUX1_9FIRM</name>
<reference evidence="2 3" key="1">
    <citation type="journal article" date="2024" name="Front. Microbiol.">
        <title>Novel thermophilic genera Geochorda gen. nov. and Carboxydochorda gen. nov. from the deep terrestrial subsurface reveal the ecophysiological diversity in the class Limnochordia.</title>
        <authorList>
            <person name="Karnachuk O.V."/>
            <person name="Lukina A.P."/>
            <person name="Avakyan M.R."/>
            <person name="Kadnikov V.V."/>
            <person name="Begmatov S."/>
            <person name="Beletsky A.V."/>
            <person name="Vlasova K.G."/>
            <person name="Novikov A.A."/>
            <person name="Shcherbakova V.A."/>
            <person name="Mardanov A.V."/>
            <person name="Ravin N.V."/>
        </authorList>
    </citation>
    <scope>NUCLEOTIDE SEQUENCE [LARGE SCALE GENOMIC DNA]</scope>
    <source>
        <strain evidence="2 3">L945</strain>
    </source>
</reference>
<dbReference type="InterPro" id="IPR008407">
    <property type="entry name" value="Brnchd-chn_aa_trnsp_AzlD"/>
</dbReference>
<keyword evidence="1" id="KW-0812">Transmembrane</keyword>
<proteinExistence type="predicted"/>
<dbReference type="RefSeq" id="WP_324715835.1">
    <property type="nucleotide sequence ID" value="NZ_CP141615.1"/>
</dbReference>
<keyword evidence="1" id="KW-1133">Transmembrane helix</keyword>
<keyword evidence="3" id="KW-1185">Reference proteome</keyword>
<gene>
    <name evidence="2" type="ORF">U7230_10715</name>
</gene>